<feature type="coiled-coil region" evidence="6">
    <location>
        <begin position="471"/>
        <end position="498"/>
    </location>
</feature>
<dbReference type="InterPro" id="IPR047187">
    <property type="entry name" value="SF1_C_Upf1"/>
</dbReference>
<dbReference type="GO" id="GO:0005524">
    <property type="term" value="F:ATP binding"/>
    <property type="evidence" value="ECO:0007669"/>
    <property type="project" value="UniProtKB-KW"/>
</dbReference>
<evidence type="ECO:0000313" key="10">
    <source>
        <dbReference type="Proteomes" id="UP000660611"/>
    </source>
</evidence>
<comment type="similarity">
    <text evidence="1">Belongs to the DNA2/NAM7 helicase family.</text>
</comment>
<dbReference type="InterPro" id="IPR050534">
    <property type="entry name" value="Coronavir_polyprotein_1ab"/>
</dbReference>
<evidence type="ECO:0000256" key="5">
    <source>
        <dbReference type="ARBA" id="ARBA00022840"/>
    </source>
</evidence>
<sequence>MTVVEVRLPGPLALVPSQGAMRRLGHDLPDPVTLAAELTRLSQRDGLPARIDESRSRPSLAVYTDSCVLWLGLTQNGDAYRINGAAPKGLKDHASLVKGALLLRTGAAWWALPDVADVARMRRERGMTFDTSFSQLLAAWRAGLAVAASPPANPAHTRFLDVLTEVVEAGREIDAAKLRDAEPLRYRQRAATREQRHSARGVYDFTLLRRPDLVKGAVVRIEERPALRGRVVHIRDRTVTVRFESTVDFPAIPPQGGLRPLPSDRVYTKQLEAIGAIRKGRAATDRLLPMLVDGHVLPYQPEAHARPAGVADDEQLRVFRRALGVRDALLVLGPPGTGKTWTIGEIVAACAARGERVLLTSHTNRAVDNVLERLPPHLRAVRVGNEDALTAGARTYLAETQVEALREEILRRTEGAAARLAGVAGGHVDRWSVHLTDRLAEATSAEQAVTAAAGAREHAVRRVTLPLRERAEAAEQAVARAEEALEAARRAEATARDRITRIASLPGLLRGVLGLLERPLRRRADRAAQVGAEAGAALTRARSELATAEGAARVVADGDPEVTRLGRVVTAAERHRDETLRRVEQAAAGLRSALPADVRPAPEPAQGPAGPAVDLAGRHREAAALARAAAQSRARATLLAQWRDRVPTSGASLQRELVKYADVVAATCIGTATTELLAELEFDVAVVDEAGQISLPNLLVPLARARRAVLVGDHRQLPPFLDEDVRLWAQRRAADPDADPGTGAQIGDLLTRSGFERLYGTLGEDHRDMLQLQRRMPEELATFVSRTFYNGRLRTRHPGGGGNPVFRSPFAMVTTADRPAAERGERRPPKRAESHGYVNPLEAGLIVELVTGLTAWHPDWGVILPYRAQVDLVRELLDARLGDPGRTAECVGTVDAFQGGERDLIIFGFVRSNDDGRVGFLDELRRLNVAISRARRQLVLVGDTDTLERAGDEKFRQVMQAMTAYLRHSGDLRTSAEITAVL</sequence>
<dbReference type="PANTHER" id="PTHR43788:SF8">
    <property type="entry name" value="DNA-BINDING PROTEIN SMUBP-2"/>
    <property type="match status" value="1"/>
</dbReference>
<feature type="domain" description="DNA2/NAM7 helicase-like C-terminal" evidence="8">
    <location>
        <begin position="751"/>
        <end position="944"/>
    </location>
</feature>
<evidence type="ECO:0000256" key="1">
    <source>
        <dbReference type="ARBA" id="ARBA00007913"/>
    </source>
</evidence>
<feature type="domain" description="DNA2/NAM7 helicase helicase" evidence="7">
    <location>
        <begin position="312"/>
        <end position="720"/>
    </location>
</feature>
<dbReference type="Pfam" id="PF13086">
    <property type="entry name" value="AAA_11"/>
    <property type="match status" value="1"/>
</dbReference>
<dbReference type="Gene3D" id="3.40.50.300">
    <property type="entry name" value="P-loop containing nucleotide triphosphate hydrolases"/>
    <property type="match status" value="2"/>
</dbReference>
<keyword evidence="2" id="KW-0547">Nucleotide-binding</keyword>
<evidence type="ECO:0000259" key="7">
    <source>
        <dbReference type="Pfam" id="PF13086"/>
    </source>
</evidence>
<dbReference type="EMBL" id="BONQ01000167">
    <property type="protein sequence ID" value="GIG52014.1"/>
    <property type="molecule type" value="Genomic_DNA"/>
</dbReference>
<name>A0A919UE19_9ACTN</name>
<dbReference type="AlphaFoldDB" id="A0A919UE19"/>
<keyword evidence="4" id="KW-0347">Helicase</keyword>
<evidence type="ECO:0000256" key="3">
    <source>
        <dbReference type="ARBA" id="ARBA00022801"/>
    </source>
</evidence>
<evidence type="ECO:0000256" key="6">
    <source>
        <dbReference type="SAM" id="Coils"/>
    </source>
</evidence>
<keyword evidence="3" id="KW-0378">Hydrolase</keyword>
<dbReference type="GO" id="GO:0016787">
    <property type="term" value="F:hydrolase activity"/>
    <property type="evidence" value="ECO:0007669"/>
    <property type="project" value="UniProtKB-KW"/>
</dbReference>
<gene>
    <name evidence="9" type="ORF">Dsi01nite_100550</name>
</gene>
<proteinExistence type="inferred from homology"/>
<dbReference type="InterPro" id="IPR027417">
    <property type="entry name" value="P-loop_NTPase"/>
</dbReference>
<dbReference type="SUPFAM" id="SSF52540">
    <property type="entry name" value="P-loop containing nucleoside triphosphate hydrolases"/>
    <property type="match status" value="1"/>
</dbReference>
<dbReference type="InterPro" id="IPR041679">
    <property type="entry name" value="DNA2/NAM7-like_C"/>
</dbReference>
<keyword evidence="5" id="KW-0067">ATP-binding</keyword>
<dbReference type="PANTHER" id="PTHR43788">
    <property type="entry name" value="DNA2/NAM7 HELICASE FAMILY MEMBER"/>
    <property type="match status" value="1"/>
</dbReference>
<accession>A0A919UE19</accession>
<evidence type="ECO:0000259" key="8">
    <source>
        <dbReference type="Pfam" id="PF13087"/>
    </source>
</evidence>
<organism evidence="9 10">
    <name type="scientific">Dactylosporangium siamense</name>
    <dbReference type="NCBI Taxonomy" id="685454"/>
    <lineage>
        <taxon>Bacteria</taxon>
        <taxon>Bacillati</taxon>
        <taxon>Actinomycetota</taxon>
        <taxon>Actinomycetes</taxon>
        <taxon>Micromonosporales</taxon>
        <taxon>Micromonosporaceae</taxon>
        <taxon>Dactylosporangium</taxon>
    </lineage>
</organism>
<evidence type="ECO:0000313" key="9">
    <source>
        <dbReference type="EMBL" id="GIG52014.1"/>
    </source>
</evidence>
<dbReference type="Proteomes" id="UP000660611">
    <property type="component" value="Unassembled WGS sequence"/>
</dbReference>
<dbReference type="CDD" id="cd17934">
    <property type="entry name" value="DEXXQc_Upf1-like"/>
    <property type="match status" value="1"/>
</dbReference>
<evidence type="ECO:0008006" key="11">
    <source>
        <dbReference type="Google" id="ProtNLM"/>
    </source>
</evidence>
<dbReference type="Pfam" id="PF13087">
    <property type="entry name" value="AAA_12"/>
    <property type="match status" value="1"/>
</dbReference>
<comment type="caution">
    <text evidence="9">The sequence shown here is derived from an EMBL/GenBank/DDBJ whole genome shotgun (WGS) entry which is preliminary data.</text>
</comment>
<dbReference type="GO" id="GO:0043139">
    <property type="term" value="F:5'-3' DNA helicase activity"/>
    <property type="evidence" value="ECO:0007669"/>
    <property type="project" value="TreeGrafter"/>
</dbReference>
<keyword evidence="10" id="KW-1185">Reference proteome</keyword>
<evidence type="ECO:0000256" key="2">
    <source>
        <dbReference type="ARBA" id="ARBA00022741"/>
    </source>
</evidence>
<evidence type="ECO:0000256" key="4">
    <source>
        <dbReference type="ARBA" id="ARBA00022806"/>
    </source>
</evidence>
<reference evidence="9" key="1">
    <citation type="submission" date="2021-01" db="EMBL/GenBank/DDBJ databases">
        <title>Whole genome shotgun sequence of Dactylosporangium siamense NBRC 106093.</title>
        <authorList>
            <person name="Komaki H."/>
            <person name="Tamura T."/>
        </authorList>
    </citation>
    <scope>NUCLEOTIDE SEQUENCE</scope>
    <source>
        <strain evidence="9">NBRC 106093</strain>
    </source>
</reference>
<keyword evidence="6" id="KW-0175">Coiled coil</keyword>
<dbReference type="InterPro" id="IPR041677">
    <property type="entry name" value="DNA2/NAM7_AAA_11"/>
</dbReference>
<dbReference type="CDD" id="cd18808">
    <property type="entry name" value="SF1_C_Upf1"/>
    <property type="match status" value="1"/>
</dbReference>
<dbReference type="RefSeq" id="WP_239136979.1">
    <property type="nucleotide sequence ID" value="NZ_BAAAVW010000026.1"/>
</dbReference>
<protein>
    <recommendedName>
        <fullName evidence="11">AAA family ATPase</fullName>
    </recommendedName>
</protein>